<dbReference type="InterPro" id="IPR001296">
    <property type="entry name" value="Glyco_trans_1"/>
</dbReference>
<reference evidence="4" key="1">
    <citation type="journal article" date="2019" name="Int. J. Syst. Evol. Microbiol.">
        <title>The Global Catalogue of Microorganisms (GCM) 10K type strain sequencing project: providing services to taxonomists for standard genome sequencing and annotation.</title>
        <authorList>
            <consortium name="The Broad Institute Genomics Platform"/>
            <consortium name="The Broad Institute Genome Sequencing Center for Infectious Disease"/>
            <person name="Wu L."/>
            <person name="Ma J."/>
        </authorList>
    </citation>
    <scope>NUCLEOTIDE SEQUENCE [LARGE SCALE GENOMIC DNA]</scope>
    <source>
        <strain evidence="4">NBRC 103627</strain>
    </source>
</reference>
<dbReference type="Gene3D" id="3.40.50.2000">
    <property type="entry name" value="Glycogen Phosphorylase B"/>
    <property type="match status" value="2"/>
</dbReference>
<dbReference type="PANTHER" id="PTHR12526">
    <property type="entry name" value="GLYCOSYLTRANSFERASE"/>
    <property type="match status" value="1"/>
</dbReference>
<dbReference type="Pfam" id="PF00534">
    <property type="entry name" value="Glycos_transf_1"/>
    <property type="match status" value="1"/>
</dbReference>
<dbReference type="SUPFAM" id="SSF53756">
    <property type="entry name" value="UDP-Glycosyltransferase/glycogen phosphorylase"/>
    <property type="match status" value="1"/>
</dbReference>
<dbReference type="Proteomes" id="UP001596003">
    <property type="component" value="Unassembled WGS sequence"/>
</dbReference>
<keyword evidence="3" id="KW-0808">Transferase</keyword>
<accession>A0ABV8ZDQ9</accession>
<dbReference type="PANTHER" id="PTHR12526:SF630">
    <property type="entry name" value="GLYCOSYLTRANSFERASE"/>
    <property type="match status" value="1"/>
</dbReference>
<dbReference type="RefSeq" id="WP_379798669.1">
    <property type="nucleotide sequence ID" value="NZ_JBHSFY010000008.1"/>
</dbReference>
<dbReference type="EMBL" id="JBHSFY010000008">
    <property type="protein sequence ID" value="MFC4478202.1"/>
    <property type="molecule type" value="Genomic_DNA"/>
</dbReference>
<name>A0ABV8ZDQ9_9FLAO</name>
<gene>
    <name evidence="3" type="ORF">ACFO3N_14095</name>
</gene>
<organism evidence="3 4">
    <name type="scientific">Flavobacterium chungangensis</name>
    <dbReference type="NCBI Taxonomy" id="2708132"/>
    <lineage>
        <taxon>Bacteria</taxon>
        <taxon>Pseudomonadati</taxon>
        <taxon>Bacteroidota</taxon>
        <taxon>Flavobacteriia</taxon>
        <taxon>Flavobacteriales</taxon>
        <taxon>Flavobacteriaceae</taxon>
        <taxon>Flavobacterium</taxon>
    </lineage>
</organism>
<evidence type="ECO:0000259" key="1">
    <source>
        <dbReference type="Pfam" id="PF00534"/>
    </source>
</evidence>
<feature type="domain" description="Glycosyltransferase subfamily 4-like N-terminal" evidence="2">
    <location>
        <begin position="12"/>
        <end position="153"/>
    </location>
</feature>
<dbReference type="CDD" id="cd03811">
    <property type="entry name" value="GT4_GT28_WabH-like"/>
    <property type="match status" value="1"/>
</dbReference>
<feature type="domain" description="Glycosyl transferase family 1" evidence="1">
    <location>
        <begin position="178"/>
        <end position="331"/>
    </location>
</feature>
<keyword evidence="4" id="KW-1185">Reference proteome</keyword>
<keyword evidence="3" id="KW-0328">Glycosyltransferase</keyword>
<protein>
    <submittedName>
        <fullName evidence="3">Glycosyltransferase</fullName>
        <ecNumber evidence="3">2.4.-.-</ecNumber>
    </submittedName>
</protein>
<dbReference type="GO" id="GO:0016757">
    <property type="term" value="F:glycosyltransferase activity"/>
    <property type="evidence" value="ECO:0007669"/>
    <property type="project" value="UniProtKB-KW"/>
</dbReference>
<evidence type="ECO:0000313" key="3">
    <source>
        <dbReference type="EMBL" id="MFC4478202.1"/>
    </source>
</evidence>
<evidence type="ECO:0000259" key="2">
    <source>
        <dbReference type="Pfam" id="PF13439"/>
    </source>
</evidence>
<dbReference type="EC" id="2.4.-.-" evidence="3"/>
<proteinExistence type="predicted"/>
<dbReference type="InterPro" id="IPR028098">
    <property type="entry name" value="Glyco_trans_4-like_N"/>
</dbReference>
<comment type="caution">
    <text evidence="3">The sequence shown here is derived from an EMBL/GenBank/DDBJ whole genome shotgun (WGS) entry which is preliminary data.</text>
</comment>
<sequence length="362" mass="41289">MRIVQIIDSLEVGGAERMAVNYANSLANKIEFSGLISTRNEGLLLEHVDPKVKYLFLKKKSAIDLRAIFRLRNYVKRNKVGFIHAHSSSFFIAVLVKITMPWIKIIWHDHYGISQNLSLRKNLTLKFSSFLFLGIISVNDSLQKWAQNYLNCKNLIYFPNFIIKPTVFFDSFQLKGIDGKRIICVANLRPQKNHELLIKGAKEIHEKFPEWTFHLVGKDFNDSYSANLLELVKEKGLSENVFFYGAVNNVQQLLKQSEIAVLTSLSEGLPLAVLEYGLANLPVVATNVGEISKVIPSSKEGVIIDSDNLSQFVDSIQILIENQHIRRSLGNQLNFYVNENFGEESILKEYLIWLKSLTAIRK</sequence>
<dbReference type="Pfam" id="PF13439">
    <property type="entry name" value="Glyco_transf_4"/>
    <property type="match status" value="1"/>
</dbReference>
<evidence type="ECO:0000313" key="4">
    <source>
        <dbReference type="Proteomes" id="UP001596003"/>
    </source>
</evidence>